<feature type="domain" description="GNAT-like C-terminal" evidence="1">
    <location>
        <begin position="260"/>
        <end position="393"/>
    </location>
</feature>
<keyword evidence="2" id="KW-0808">Transferase</keyword>
<evidence type="ECO:0000313" key="2">
    <source>
        <dbReference type="EMBL" id="MFC6334180.1"/>
    </source>
</evidence>
<protein>
    <submittedName>
        <fullName evidence="2">Acyltransferase domain-containing protein</fullName>
    </submittedName>
</protein>
<gene>
    <name evidence="2" type="ORF">ACFP56_16245</name>
</gene>
<reference evidence="3" key="1">
    <citation type="journal article" date="2019" name="Int. J. Syst. Evol. Microbiol.">
        <title>The Global Catalogue of Microorganisms (GCM) 10K type strain sequencing project: providing services to taxonomists for standard genome sequencing and annotation.</title>
        <authorList>
            <consortium name="The Broad Institute Genomics Platform"/>
            <consortium name="The Broad Institute Genome Sequencing Center for Infectious Disease"/>
            <person name="Wu L."/>
            <person name="Ma J."/>
        </authorList>
    </citation>
    <scope>NUCLEOTIDE SEQUENCE [LARGE SCALE GENOMIC DNA]</scope>
    <source>
        <strain evidence="3">PCU 280</strain>
    </source>
</reference>
<dbReference type="InterPro" id="IPR041644">
    <property type="entry name" value="GNAT_C"/>
</dbReference>
<keyword evidence="3" id="KW-1185">Reference proteome</keyword>
<dbReference type="EMBL" id="JBHSTE010000005">
    <property type="protein sequence ID" value="MFC6334180.1"/>
    <property type="molecule type" value="Genomic_DNA"/>
</dbReference>
<comment type="caution">
    <text evidence="2">The sequence shown here is derived from an EMBL/GenBank/DDBJ whole genome shotgun (WGS) entry which is preliminary data.</text>
</comment>
<accession>A0ABW1V9N2</accession>
<evidence type="ECO:0000259" key="1">
    <source>
        <dbReference type="Pfam" id="PF18164"/>
    </source>
</evidence>
<dbReference type="RefSeq" id="WP_379236426.1">
    <property type="nucleotide sequence ID" value="NZ_JBHSTE010000005.1"/>
</dbReference>
<keyword evidence="2" id="KW-0012">Acyltransferase</keyword>
<proteinExistence type="predicted"/>
<name>A0ABW1V9N2_9BACL</name>
<evidence type="ECO:0000313" key="3">
    <source>
        <dbReference type="Proteomes" id="UP001596233"/>
    </source>
</evidence>
<dbReference type="Pfam" id="PF18164">
    <property type="entry name" value="GNAT_C"/>
    <property type="match status" value="1"/>
</dbReference>
<dbReference type="GO" id="GO:0016746">
    <property type="term" value="F:acyltransferase activity"/>
    <property type="evidence" value="ECO:0007669"/>
    <property type="project" value="UniProtKB-KW"/>
</dbReference>
<organism evidence="2 3">
    <name type="scientific">Paenibacillus septentrionalis</name>
    <dbReference type="NCBI Taxonomy" id="429342"/>
    <lineage>
        <taxon>Bacteria</taxon>
        <taxon>Bacillati</taxon>
        <taxon>Bacillota</taxon>
        <taxon>Bacilli</taxon>
        <taxon>Bacillales</taxon>
        <taxon>Paenibacillaceae</taxon>
        <taxon>Paenibacillus</taxon>
    </lineage>
</organism>
<sequence>MISRKPDYEQCIAHCQFDYVPDGLMERYQYFEADVGNQLINRDYLEKMFNKYEVPEFARRDLLQSIEEIEQDDILFLFSCFLIKQLCIAREMCDEVDYRPMYPACIKSRERYPFLLLLACIEPSERRMAARGIPSSYYADIAGTFLSPQLTRFVRYGDATVKDFPWELNFYTLSIFLHDRFYFIPHTFSDNFRVYRHRQTGEVLALYLAGEKVRKDGQLDGVNGIYDIEGSFTTQWLEQNGERSAHRINPFGFIECKPTTIKSADWELVLQPGSRMLALHIPSGPGYTTERLKSSMSMAASFYATYFPEQKIQGFWSESWLYDGRLSLCLDEKKSNIVRVQRQFYNYPVASGDSMIHLELFGDRATDPLTYQAKTSLQRAVIREYQAGARFHTTGMFVLLEELEQIGNDPYVNEQDLIDFLKIMKIKF</sequence>
<dbReference type="Gene3D" id="3.40.630.120">
    <property type="match status" value="1"/>
</dbReference>
<dbReference type="Proteomes" id="UP001596233">
    <property type="component" value="Unassembled WGS sequence"/>
</dbReference>